<evidence type="ECO:0000313" key="10">
    <source>
        <dbReference type="EMBL" id="MBN3321847.1"/>
    </source>
</evidence>
<dbReference type="InterPro" id="IPR016090">
    <property type="entry name" value="PLA2-like_dom"/>
</dbReference>
<comment type="cofactor">
    <cofactor evidence="5">
        <name>Ca(2+)</name>
        <dbReference type="ChEBI" id="CHEBI:29108"/>
    </cofactor>
    <text evidence="5">Binds 1 Ca(2+) ion per subunit.</text>
</comment>
<feature type="non-terminal residue" evidence="10">
    <location>
        <position position="530"/>
    </location>
</feature>
<feature type="disulfide bond" evidence="6">
    <location>
        <begin position="392"/>
        <end position="403"/>
    </location>
</feature>
<name>A0A8J7TFJ1_ATRSP</name>
<evidence type="ECO:0000256" key="3">
    <source>
        <dbReference type="ARBA" id="ARBA00023157"/>
    </source>
</evidence>
<comment type="similarity">
    <text evidence="7">Belongs to the phospholipase A2 family.</text>
</comment>
<feature type="disulfide bond" evidence="6">
    <location>
        <begin position="373"/>
        <end position="398"/>
    </location>
</feature>
<reference evidence="10" key="1">
    <citation type="journal article" date="2021" name="Cell">
        <title>Tracing the genetic footprints of vertebrate landing in non-teleost ray-finned fishes.</title>
        <authorList>
            <person name="Bi X."/>
            <person name="Wang K."/>
            <person name="Yang L."/>
            <person name="Pan H."/>
            <person name="Jiang H."/>
            <person name="Wei Q."/>
            <person name="Fang M."/>
            <person name="Yu H."/>
            <person name="Zhu C."/>
            <person name="Cai Y."/>
            <person name="He Y."/>
            <person name="Gan X."/>
            <person name="Zeng H."/>
            <person name="Yu D."/>
            <person name="Zhu Y."/>
            <person name="Jiang H."/>
            <person name="Qiu Q."/>
            <person name="Yang H."/>
            <person name="Zhang Y.E."/>
            <person name="Wang W."/>
            <person name="Zhu M."/>
            <person name="He S."/>
            <person name="Zhang G."/>
        </authorList>
    </citation>
    <scope>NUCLEOTIDE SEQUENCE</scope>
    <source>
        <strain evidence="10">Allg_001</strain>
    </source>
</reference>
<evidence type="ECO:0000256" key="2">
    <source>
        <dbReference type="ARBA" id="ARBA00022525"/>
    </source>
</evidence>
<feature type="disulfide bond" evidence="6">
    <location>
        <begin position="342"/>
        <end position="358"/>
    </location>
</feature>
<comment type="subcellular location">
    <subcellularLocation>
        <location evidence="1">Secreted</location>
    </subcellularLocation>
</comment>
<dbReference type="GO" id="GO:0047498">
    <property type="term" value="F:calcium-dependent phospholipase A2 activity"/>
    <property type="evidence" value="ECO:0007669"/>
    <property type="project" value="TreeGrafter"/>
</dbReference>
<dbReference type="InterPro" id="IPR033113">
    <property type="entry name" value="PLA2_histidine"/>
</dbReference>
<dbReference type="GO" id="GO:0050482">
    <property type="term" value="P:arachidonate secretion"/>
    <property type="evidence" value="ECO:0007669"/>
    <property type="project" value="InterPro"/>
</dbReference>
<evidence type="ECO:0000256" key="1">
    <source>
        <dbReference type="ARBA" id="ARBA00004613"/>
    </source>
</evidence>
<keyword evidence="5" id="KW-0106">Calcium</keyword>
<dbReference type="GO" id="GO:0006644">
    <property type="term" value="P:phospholipid metabolic process"/>
    <property type="evidence" value="ECO:0007669"/>
    <property type="project" value="InterPro"/>
</dbReference>
<organism evidence="10 11">
    <name type="scientific">Atractosteus spatula</name>
    <name type="common">Alligator gar</name>
    <name type="synonym">Lepisosteus spatula</name>
    <dbReference type="NCBI Taxonomy" id="7917"/>
    <lineage>
        <taxon>Eukaryota</taxon>
        <taxon>Metazoa</taxon>
        <taxon>Chordata</taxon>
        <taxon>Craniata</taxon>
        <taxon>Vertebrata</taxon>
        <taxon>Euteleostomi</taxon>
        <taxon>Actinopterygii</taxon>
        <taxon>Neopterygii</taxon>
        <taxon>Holostei</taxon>
        <taxon>Semionotiformes</taxon>
        <taxon>Lepisosteidae</taxon>
        <taxon>Atractosteus</taxon>
    </lineage>
</organism>
<dbReference type="GO" id="GO:0005543">
    <property type="term" value="F:phospholipid binding"/>
    <property type="evidence" value="ECO:0007669"/>
    <property type="project" value="TreeGrafter"/>
</dbReference>
<dbReference type="GO" id="GO:0005509">
    <property type="term" value="F:calcium ion binding"/>
    <property type="evidence" value="ECO:0007669"/>
    <property type="project" value="InterPro"/>
</dbReference>
<dbReference type="InterPro" id="IPR001211">
    <property type="entry name" value="PLA2"/>
</dbReference>
<feature type="compositionally biased region" description="Acidic residues" evidence="8">
    <location>
        <begin position="505"/>
        <end position="514"/>
    </location>
</feature>
<feature type="active site" evidence="4">
    <location>
        <position position="361"/>
    </location>
</feature>
<dbReference type="Pfam" id="PF00068">
    <property type="entry name" value="Phospholip_A2_1"/>
    <property type="match status" value="2"/>
</dbReference>
<feature type="region of interest" description="Disordered" evidence="8">
    <location>
        <begin position="180"/>
        <end position="232"/>
    </location>
</feature>
<dbReference type="PANTHER" id="PTHR11716">
    <property type="entry name" value="PHOSPHOLIPASE A2 FAMILY MEMBER"/>
    <property type="match status" value="1"/>
</dbReference>
<protein>
    <submittedName>
        <fullName evidence="10">OC90 protein</fullName>
    </submittedName>
</protein>
<dbReference type="FunFam" id="1.20.90.10:FF:000006">
    <property type="entry name" value="Otoconin-90"/>
    <property type="match status" value="1"/>
</dbReference>
<keyword evidence="11" id="KW-1185">Reference proteome</keyword>
<feature type="domain" description="Phospholipase A2-like central" evidence="9">
    <location>
        <begin position="19"/>
        <end position="135"/>
    </location>
</feature>
<dbReference type="PRINTS" id="PR00389">
    <property type="entry name" value="PHPHLIPASEA2"/>
</dbReference>
<dbReference type="AlphaFoldDB" id="A0A8J7TFJ1"/>
<dbReference type="EMBL" id="JAAWVO010056958">
    <property type="protein sequence ID" value="MBN3321847.1"/>
    <property type="molecule type" value="Genomic_DNA"/>
</dbReference>
<evidence type="ECO:0000256" key="5">
    <source>
        <dbReference type="PIRSR" id="PIRSR601211-2"/>
    </source>
</evidence>
<evidence type="ECO:0000256" key="8">
    <source>
        <dbReference type="SAM" id="MobiDB-lite"/>
    </source>
</evidence>
<evidence type="ECO:0000313" key="11">
    <source>
        <dbReference type="Proteomes" id="UP000736164"/>
    </source>
</evidence>
<keyword evidence="5" id="KW-0479">Metal-binding</keyword>
<feature type="region of interest" description="Disordered" evidence="8">
    <location>
        <begin position="436"/>
        <end position="530"/>
    </location>
</feature>
<gene>
    <name evidence="10" type="primary">Oc90</name>
    <name evidence="10" type="ORF">GTO95_0009698</name>
</gene>
<evidence type="ECO:0000256" key="4">
    <source>
        <dbReference type="PIRSR" id="PIRSR601211-1"/>
    </source>
</evidence>
<feature type="non-terminal residue" evidence="10">
    <location>
        <position position="1"/>
    </location>
</feature>
<sequence length="530" mass="58898">DCLGVRFTWLQMLLDNFPALFNFMQKLKCTTKLCPSDLEDYGCSCRYEEEDRPIDDIDSCCSQHRRCYKAAAEKDCKLQPGRILSNTTCPAGNITCDASDFCEEFFCLCDKAVIECIAHSQYNSSLRHLDSSSCPVTSTVPETGDTEPTDISIEVTEPGKNITMQSPAVSLELNTEIHEPTITSKEPSAKPTFTPTTPPSPISMQTAKGSSKLTTKEMDSSQESETEGLDSPMSKAAPFFTSFLEAAGLIDLPLEPDVEADRMTSSIPEEKTLICFYLTKSHFCYFCSCKFRIYCMSECGSHSFNQYSSSGRIRQEMPILGEIIHCLTGRCPHEYEMYGCYCGQEGRGRPMDELDRCCFFHQCCLEQIRMFGCRAERKLNIQVSCDNGQPACAGANMCDKLQCMCDKASAECMAGAYFNETVAVLHKQRCRGMRTPCRRRPLGSRPLGPSQPKTDDSSEEVLQDSGGRQPALGMWRQSSSRIVRPLNVGTTPAAQSTRMTTEEGQGVEEPEEQTDEHVQAELEKQTTAAA</sequence>
<dbReference type="SUPFAM" id="SSF48619">
    <property type="entry name" value="Phospholipase A2, PLA2"/>
    <property type="match status" value="2"/>
</dbReference>
<feature type="active site" evidence="4">
    <location>
        <position position="406"/>
    </location>
</feature>
<evidence type="ECO:0000256" key="7">
    <source>
        <dbReference type="RuleBase" id="RU003654"/>
    </source>
</evidence>
<dbReference type="Proteomes" id="UP000736164">
    <property type="component" value="Unassembled WGS sequence"/>
</dbReference>
<feature type="binding site" evidence="5">
    <location>
        <position position="343"/>
    </location>
    <ligand>
        <name>Ca(2+)</name>
        <dbReference type="ChEBI" id="CHEBI:29108"/>
    </ligand>
</feature>
<evidence type="ECO:0000256" key="6">
    <source>
        <dbReference type="PIRSR" id="PIRSR601211-3"/>
    </source>
</evidence>
<dbReference type="PANTHER" id="PTHR11716:SF1">
    <property type="entry name" value="OTOCONIN-90"/>
    <property type="match status" value="1"/>
</dbReference>
<dbReference type="PROSITE" id="PS00118">
    <property type="entry name" value="PA2_HIS"/>
    <property type="match status" value="2"/>
</dbReference>
<evidence type="ECO:0000259" key="9">
    <source>
        <dbReference type="SMART" id="SM00085"/>
    </source>
</evidence>
<feature type="disulfide bond" evidence="6">
    <location>
        <begin position="364"/>
        <end position="405"/>
    </location>
</feature>
<dbReference type="Gene3D" id="1.20.90.10">
    <property type="entry name" value="Phospholipase A2 domain"/>
    <property type="match status" value="2"/>
</dbReference>
<dbReference type="CDD" id="cd04707">
    <property type="entry name" value="otoconin_90"/>
    <property type="match status" value="1"/>
</dbReference>
<feature type="binding site" evidence="5">
    <location>
        <position position="341"/>
    </location>
    <ligand>
        <name>Ca(2+)</name>
        <dbReference type="ChEBI" id="CHEBI:29108"/>
    </ligand>
</feature>
<accession>A0A8J7TFJ1</accession>
<dbReference type="InterPro" id="IPR036444">
    <property type="entry name" value="PLipase_A2_dom_sf"/>
</dbReference>
<dbReference type="SMART" id="SM00085">
    <property type="entry name" value="PA2c"/>
    <property type="match status" value="2"/>
</dbReference>
<feature type="compositionally biased region" description="Basic and acidic residues" evidence="8">
    <location>
        <begin position="515"/>
        <end position="524"/>
    </location>
</feature>
<feature type="domain" description="Phospholipase A2-like central" evidence="9">
    <location>
        <begin position="320"/>
        <end position="431"/>
    </location>
</feature>
<proteinExistence type="inferred from homology"/>
<feature type="disulfide bond" evidence="6">
    <location>
        <begin position="357"/>
        <end position="412"/>
    </location>
</feature>
<dbReference type="InterPro" id="IPR041798">
    <property type="entry name" value="Otoconin-90"/>
</dbReference>
<keyword evidence="3 6" id="KW-1015">Disulfide bond</keyword>
<keyword evidence="2" id="KW-0964">Secreted</keyword>
<comment type="caution">
    <text evidence="10">The sequence shown here is derived from an EMBL/GenBank/DDBJ whole genome shotgun (WGS) entry which is preliminary data.</text>
</comment>
<dbReference type="GO" id="GO:0005576">
    <property type="term" value="C:extracellular region"/>
    <property type="evidence" value="ECO:0007669"/>
    <property type="project" value="UniProtKB-SubCell"/>
</dbReference>
<dbReference type="GO" id="GO:0016042">
    <property type="term" value="P:lipid catabolic process"/>
    <property type="evidence" value="ECO:0007669"/>
    <property type="project" value="InterPro"/>
</dbReference>
<feature type="compositionally biased region" description="Polar residues" evidence="8">
    <location>
        <begin position="488"/>
        <end position="499"/>
    </location>
</feature>